<sequence>MYLQKSSSTGYYWLSILSTLYLAGYFFYLTFYAVDVPYIDDYDALLQYILTYENASSLGKIKSLFLPHNEHIIVMTRLSAWLSYELTGHLSFRDIILFGNGLLVLQLAMLFRLFQPSLRFSPVYFFIVVLVFINPQYSPTSFWAMAIWSNIWVFIPITLGIFLLTNPKKWAWAIPVAILAQFSNGSGIMIWPVGVFILLITKRPLHHYLIWVVAGGISCVGYFYLMSLQPAAPGAFELRNLEMLPLNVLAFVGACGALIGGIAGQTMAVLLGSLVVGMSFLMWINYRKTNDRKDLILVSLMVFILLAALTVALFRAEKGMGIVIGGRYRHYSSLSIAICFLMSFRLITFRVNRLMAFLPWVVVLLMTGLSYFRDFGLRLTTEWRTVADYYNLLHNQADVYTTDGTPRFGKTTLQAHQTGLYRVPLRYDLAHQLKTATLLSFAPTPQIERNEVEKVDTVVCGNYWLLKEPQFQFPSSSKDALYAVLSQGLRRYIFPTSSSRNSFSAMIKERYYFKKGLEVEVYDCYVSLANAKIAWLQAGDKPKLYATNTIITVNP</sequence>
<name>A0A344TMR9_9BACT</name>
<keyword evidence="1" id="KW-0812">Transmembrane</keyword>
<evidence type="ECO:0000256" key="1">
    <source>
        <dbReference type="SAM" id="Phobius"/>
    </source>
</evidence>
<feature type="transmembrane region" description="Helical" evidence="1">
    <location>
        <begin position="95"/>
        <end position="114"/>
    </location>
</feature>
<evidence type="ECO:0000313" key="2">
    <source>
        <dbReference type="EMBL" id="AXE19940.1"/>
    </source>
</evidence>
<dbReference type="EMBL" id="CP030850">
    <property type="protein sequence ID" value="AXE19940.1"/>
    <property type="molecule type" value="Genomic_DNA"/>
</dbReference>
<dbReference type="RefSeq" id="WP_114068706.1">
    <property type="nucleotide sequence ID" value="NZ_CP030850.1"/>
</dbReference>
<dbReference type="KEGG" id="run:DR864_20395"/>
<dbReference type="AlphaFoldDB" id="A0A344TMR9"/>
<feature type="transmembrane region" description="Helical" evidence="1">
    <location>
        <begin position="12"/>
        <end position="34"/>
    </location>
</feature>
<feature type="transmembrane region" description="Helical" evidence="1">
    <location>
        <begin position="205"/>
        <end position="225"/>
    </location>
</feature>
<organism evidence="2 3">
    <name type="scientific">Runella rosea</name>
    <dbReference type="NCBI Taxonomy" id="2259595"/>
    <lineage>
        <taxon>Bacteria</taxon>
        <taxon>Pseudomonadati</taxon>
        <taxon>Bacteroidota</taxon>
        <taxon>Cytophagia</taxon>
        <taxon>Cytophagales</taxon>
        <taxon>Spirosomataceae</taxon>
        <taxon>Runella</taxon>
    </lineage>
</organism>
<feature type="transmembrane region" description="Helical" evidence="1">
    <location>
        <begin position="143"/>
        <end position="164"/>
    </location>
</feature>
<feature type="transmembrane region" description="Helical" evidence="1">
    <location>
        <begin position="328"/>
        <end position="347"/>
    </location>
</feature>
<feature type="transmembrane region" description="Helical" evidence="1">
    <location>
        <begin position="121"/>
        <end position="137"/>
    </location>
</feature>
<keyword evidence="1" id="KW-0472">Membrane</keyword>
<feature type="transmembrane region" description="Helical" evidence="1">
    <location>
        <begin position="295"/>
        <end position="316"/>
    </location>
</feature>
<dbReference type="Proteomes" id="UP000251993">
    <property type="component" value="Chromosome"/>
</dbReference>
<feature type="transmembrane region" description="Helical" evidence="1">
    <location>
        <begin position="176"/>
        <end position="199"/>
    </location>
</feature>
<reference evidence="2 3" key="1">
    <citation type="submission" date="2018-07" db="EMBL/GenBank/DDBJ databases">
        <title>Genome sequencing of Runella.</title>
        <authorList>
            <person name="Baek M.-G."/>
            <person name="Yi H."/>
        </authorList>
    </citation>
    <scope>NUCLEOTIDE SEQUENCE [LARGE SCALE GENOMIC DNA]</scope>
    <source>
        <strain evidence="2 3">HYN0085</strain>
    </source>
</reference>
<dbReference type="OrthoDB" id="917229at2"/>
<protein>
    <submittedName>
        <fullName evidence="2">Uncharacterized protein</fullName>
    </submittedName>
</protein>
<keyword evidence="1" id="KW-1133">Transmembrane helix</keyword>
<gene>
    <name evidence="2" type="ORF">DR864_20395</name>
</gene>
<feature type="transmembrane region" description="Helical" evidence="1">
    <location>
        <begin position="246"/>
        <end position="263"/>
    </location>
</feature>
<feature type="transmembrane region" description="Helical" evidence="1">
    <location>
        <begin position="354"/>
        <end position="372"/>
    </location>
</feature>
<proteinExistence type="predicted"/>
<evidence type="ECO:0000313" key="3">
    <source>
        <dbReference type="Proteomes" id="UP000251993"/>
    </source>
</evidence>
<feature type="transmembrane region" description="Helical" evidence="1">
    <location>
        <begin position="269"/>
        <end position="286"/>
    </location>
</feature>
<keyword evidence="3" id="KW-1185">Reference proteome</keyword>
<accession>A0A344TMR9</accession>